<dbReference type="GO" id="GO:0000781">
    <property type="term" value="C:chromosome, telomeric region"/>
    <property type="evidence" value="ECO:0007669"/>
    <property type="project" value="GOC"/>
</dbReference>
<dbReference type="GO" id="GO:0005634">
    <property type="term" value="C:nucleus"/>
    <property type="evidence" value="ECO:0007669"/>
    <property type="project" value="UniProtKB-SubCell"/>
</dbReference>
<dbReference type="EMBL" id="HG805980">
    <property type="protein sequence ID" value="CDW55788.1"/>
    <property type="molecule type" value="Genomic_DNA"/>
</dbReference>
<evidence type="ECO:0000313" key="11">
    <source>
        <dbReference type="EMBL" id="CDW55788.1"/>
    </source>
</evidence>
<sequence>MAAGITLRKRMEAIAGALKKRRALSKEPTYTRKDYESFMVPTEGLITVAMVSNYDDFSTSPCGFAANYSYQIFESEKIFGYKKLSLMLMFAVADFQIFPRVTADEIVPKKMGKPDDLVAIVQRFLELPVCQSELEFRQVLANQSAFKPFGQKIAAYEKRGGSDVREFEVYNVTEMSEAFAAYIRRLQFAAALFIEGLSFTDATDKKWEYYILHEKCVGPGGTYYATLGFCSVYNFYMYPDYVKPRIAQFIIMPQYQLCGHGTRFLQEILMDLASRKSVWHVTVESPNAAFCRIYDVVEATNCSYLASFAPEHLKNGFSVEMKDEAFSVFKMSKERARRAYEALRLVQIRRDNGRDVDDFDMELKRRVYANIRACTADRVDDDEICSTDDEPDCSLSGEVDCMRDERTMFKERYMALLESYLGVVVRLEDSERFLPMPKVLQHQE</sequence>
<dbReference type="InterPro" id="IPR017380">
    <property type="entry name" value="Hist_AcTrfase_B-typ_cat-su"/>
</dbReference>
<keyword evidence="6" id="KW-0539">Nucleus</keyword>
<reference evidence="11" key="2">
    <citation type="submission" date="2014-03" db="EMBL/GenBank/DDBJ databases">
        <title>The whipworm genome and dual-species transcriptomics of an intimate host-pathogen interaction.</title>
        <authorList>
            <person name="Foth B.J."/>
            <person name="Tsai I.J."/>
            <person name="Reid A.J."/>
            <person name="Bancroft A.J."/>
            <person name="Nichol S."/>
            <person name="Tracey A."/>
            <person name="Holroyd N."/>
            <person name="Cotton J.A."/>
            <person name="Stanley E.J."/>
            <person name="Zarowiecki M."/>
            <person name="Liu J.Z."/>
            <person name="Huckvale T."/>
            <person name="Cooper P.J."/>
            <person name="Grencis R.K."/>
            <person name="Berriman M."/>
        </authorList>
    </citation>
    <scope>NUCLEOTIDE SEQUENCE [LARGE SCALE GENOMIC DNA]</scope>
</reference>
<dbReference type="Pfam" id="PF10394">
    <property type="entry name" value="Hat1_N"/>
    <property type="match status" value="1"/>
</dbReference>
<evidence type="ECO:0000256" key="6">
    <source>
        <dbReference type="ARBA" id="ARBA00023242"/>
    </source>
</evidence>
<dbReference type="Gene3D" id="3.40.630.30">
    <property type="match status" value="1"/>
</dbReference>
<dbReference type="AlphaFoldDB" id="A0A077Z847"/>
<dbReference type="InterPro" id="IPR016181">
    <property type="entry name" value="Acyl_CoA_acyltransferase"/>
</dbReference>
<dbReference type="STRING" id="36087.A0A077Z847"/>
<dbReference type="OrthoDB" id="10253098at2759"/>
<dbReference type="InterPro" id="IPR019467">
    <property type="entry name" value="Hat1_N"/>
</dbReference>
<comment type="similarity">
    <text evidence="2">Belongs to the HAT1 family.</text>
</comment>
<evidence type="ECO:0000256" key="7">
    <source>
        <dbReference type="ARBA" id="ARBA00023315"/>
    </source>
</evidence>
<evidence type="ECO:0000256" key="4">
    <source>
        <dbReference type="ARBA" id="ARBA00021268"/>
    </source>
</evidence>
<evidence type="ECO:0000256" key="2">
    <source>
        <dbReference type="ARBA" id="ARBA00010543"/>
    </source>
</evidence>
<protein>
    <recommendedName>
        <fullName evidence="4">Histone acetyltransferase type B catalytic subunit</fullName>
        <ecNumber evidence="3">2.3.1.48</ecNumber>
    </recommendedName>
</protein>
<keyword evidence="12" id="KW-1185">Reference proteome</keyword>
<evidence type="ECO:0000256" key="1">
    <source>
        <dbReference type="ARBA" id="ARBA00004123"/>
    </source>
</evidence>
<dbReference type="InterPro" id="IPR037113">
    <property type="entry name" value="Hat1_N_sf"/>
</dbReference>
<comment type="catalytic activity">
    <reaction evidence="8">
        <text>L-lysyl-[protein] + acetyl-CoA = N(6)-acetyl-L-lysyl-[protein] + CoA + H(+)</text>
        <dbReference type="Rhea" id="RHEA:45948"/>
        <dbReference type="Rhea" id="RHEA-COMP:9752"/>
        <dbReference type="Rhea" id="RHEA-COMP:10731"/>
        <dbReference type="ChEBI" id="CHEBI:15378"/>
        <dbReference type="ChEBI" id="CHEBI:29969"/>
        <dbReference type="ChEBI" id="CHEBI:57287"/>
        <dbReference type="ChEBI" id="CHEBI:57288"/>
        <dbReference type="ChEBI" id="CHEBI:61930"/>
        <dbReference type="EC" id="2.3.1.48"/>
    </reaction>
</comment>
<reference evidence="11" key="1">
    <citation type="submission" date="2014-01" db="EMBL/GenBank/DDBJ databases">
        <authorList>
            <person name="Aslett M."/>
        </authorList>
    </citation>
    <scope>NUCLEOTIDE SEQUENCE</scope>
</reference>
<feature type="domain" description="Histone acetyl transferase HAT1 N-terminal" evidence="9">
    <location>
        <begin position="45"/>
        <end position="195"/>
    </location>
</feature>
<dbReference type="Gene3D" id="1.10.10.390">
    <property type="match status" value="1"/>
</dbReference>
<dbReference type="GO" id="GO:0031509">
    <property type="term" value="P:subtelomeric heterochromatin formation"/>
    <property type="evidence" value="ECO:0007669"/>
    <property type="project" value="InterPro"/>
</dbReference>
<keyword evidence="5 11" id="KW-0808">Transferase</keyword>
<gene>
    <name evidence="11" type="ORF">TTRE_0000406101</name>
</gene>
<name>A0A077Z847_TRITR</name>
<dbReference type="GO" id="GO:0004402">
    <property type="term" value="F:histone acetyltransferase activity"/>
    <property type="evidence" value="ECO:0007669"/>
    <property type="project" value="InterPro"/>
</dbReference>
<dbReference type="GO" id="GO:0042393">
    <property type="term" value="F:histone binding"/>
    <property type="evidence" value="ECO:0007669"/>
    <property type="project" value="InterPro"/>
</dbReference>
<accession>A0A077Z847</accession>
<dbReference type="PANTHER" id="PTHR12046">
    <property type="entry name" value="HISTONE ACETYLTRANSFERASE TYPE B CATALYTIC SUBUNIT"/>
    <property type="match status" value="1"/>
</dbReference>
<proteinExistence type="inferred from homology"/>
<evidence type="ECO:0000259" key="10">
    <source>
        <dbReference type="Pfam" id="PF21183"/>
    </source>
</evidence>
<evidence type="ECO:0000259" key="9">
    <source>
        <dbReference type="Pfam" id="PF10394"/>
    </source>
</evidence>
<evidence type="ECO:0000313" key="12">
    <source>
        <dbReference type="Proteomes" id="UP000030665"/>
    </source>
</evidence>
<keyword evidence="7" id="KW-0012">Acyltransferase</keyword>
<dbReference type="Proteomes" id="UP000030665">
    <property type="component" value="Unassembled WGS sequence"/>
</dbReference>
<dbReference type="Gene3D" id="3.90.360.10">
    <property type="entry name" value="Histone acetyl transferase 1 (HAT1), N-terminal domain"/>
    <property type="match status" value="1"/>
</dbReference>
<dbReference type="InterPro" id="IPR048776">
    <property type="entry name" value="HAT1_C"/>
</dbReference>
<organism evidence="11 12">
    <name type="scientific">Trichuris trichiura</name>
    <name type="common">Whipworm</name>
    <name type="synonym">Trichocephalus trichiurus</name>
    <dbReference type="NCBI Taxonomy" id="36087"/>
    <lineage>
        <taxon>Eukaryota</taxon>
        <taxon>Metazoa</taxon>
        <taxon>Ecdysozoa</taxon>
        <taxon>Nematoda</taxon>
        <taxon>Enoplea</taxon>
        <taxon>Dorylaimia</taxon>
        <taxon>Trichinellida</taxon>
        <taxon>Trichuridae</taxon>
        <taxon>Trichuris</taxon>
    </lineage>
</organism>
<evidence type="ECO:0000256" key="3">
    <source>
        <dbReference type="ARBA" id="ARBA00013184"/>
    </source>
</evidence>
<dbReference type="InterPro" id="IPR013523">
    <property type="entry name" value="Hist_AcTrfase_HAT1_C"/>
</dbReference>
<evidence type="ECO:0000256" key="5">
    <source>
        <dbReference type="ARBA" id="ARBA00022679"/>
    </source>
</evidence>
<dbReference type="EC" id="2.3.1.48" evidence="3"/>
<comment type="subcellular location">
    <subcellularLocation>
        <location evidence="1">Nucleus</location>
    </subcellularLocation>
</comment>
<feature type="domain" description="Histone acetyltransferase type B catalytic subunit C-terminal" evidence="10">
    <location>
        <begin position="295"/>
        <end position="345"/>
    </location>
</feature>
<dbReference type="Pfam" id="PF21183">
    <property type="entry name" value="HAT1_C"/>
    <property type="match status" value="1"/>
</dbReference>
<evidence type="ECO:0000256" key="8">
    <source>
        <dbReference type="ARBA" id="ARBA00048017"/>
    </source>
</evidence>
<dbReference type="SUPFAM" id="SSF55729">
    <property type="entry name" value="Acyl-CoA N-acyltransferases (Nat)"/>
    <property type="match status" value="1"/>
</dbReference>